<keyword evidence="2" id="KW-1185">Reference proteome</keyword>
<dbReference type="AlphaFoldDB" id="A0A914HXJ6"/>
<protein>
    <submittedName>
        <fullName evidence="3">Uncharacterized protein</fullName>
    </submittedName>
</protein>
<feature type="signal peptide" evidence="1">
    <location>
        <begin position="1"/>
        <end position="17"/>
    </location>
</feature>
<keyword evidence="1" id="KW-0732">Signal</keyword>
<dbReference type="WBParaSite" id="Gr19_v10_g5584.t1">
    <property type="protein sequence ID" value="Gr19_v10_g5584.t1"/>
    <property type="gene ID" value="Gr19_v10_g5584"/>
</dbReference>
<proteinExistence type="predicted"/>
<feature type="chain" id="PRO_5037838531" evidence="1">
    <location>
        <begin position="18"/>
        <end position="753"/>
    </location>
</feature>
<dbReference type="Proteomes" id="UP000887572">
    <property type="component" value="Unplaced"/>
</dbReference>
<accession>A0A914HXJ6</accession>
<organism evidence="2 3">
    <name type="scientific">Globodera rostochiensis</name>
    <name type="common">Golden nematode worm</name>
    <name type="synonym">Heterodera rostochiensis</name>
    <dbReference type="NCBI Taxonomy" id="31243"/>
    <lineage>
        <taxon>Eukaryota</taxon>
        <taxon>Metazoa</taxon>
        <taxon>Ecdysozoa</taxon>
        <taxon>Nematoda</taxon>
        <taxon>Chromadorea</taxon>
        <taxon>Rhabditida</taxon>
        <taxon>Tylenchina</taxon>
        <taxon>Tylenchomorpha</taxon>
        <taxon>Tylenchoidea</taxon>
        <taxon>Heteroderidae</taxon>
        <taxon>Heteroderinae</taxon>
        <taxon>Globodera</taxon>
    </lineage>
</organism>
<sequence length="753" mass="88688">MLFELFLFLFSIYTATAVDLNWPNGEIDQLYSKLLNLPIEHNAKGYIIDENLTKMELLKLELAFFYNASEKIFVSMKDAKFTNVQEKLIEEKRGQFDDLMESVKMEERSTEVNKCKLWKFWRNLQDFFVEKELMDSELAKITNNKDKLEPNLIDCEQIEQILAKNERENAEGKDAEMVGIQIYLQDTKMLTHYHALMHLLTAAQKPESVEDNIEWVWYREFVDVFSTKKLDFESNVGYQLRKMRFQNDAKGIVEFKSEVERLMGPNLLAELEVRQPFLMALDLTTNAQLAADYGKGALFRLQQFLFPKSMDKLMEEYSEMKEIMRIKLEDDDIAKLQTVNYIIFFDVNSDVKMWKRAQFLLDILANYQWYKWHLKSLSKAQQNIMEQNLAKMEICMDSINEFSNLDKMEETRVEFLNNFYEFRKKMFPNEKTFVSGFEVLSKNAETDILYKTFSMHEKSLSPLLGNDEFKQKLEEIYIDAERFDGKLHNNSTIFSNLFKHCRGVLNTKEDKEWYELLKQYEALLQTADPLTDSEKKMFNVDTLTFKLRDLLKELLNFGRNLKSKNNKKFTQIVIQAAVDVANLGLLVENDNLNEKLRQKCYFESVFGWLKKNGTLLKNAEWRKYVLHRGFISKDQIPEPSESDLRWSKPDCENNLDPKKLMQEWTEDSECAAHHATFIHDLNQRFPNFYKNVAANILSFPKFRNFATLGEEEEIELYKVILGSDDAKMAREAESRMANRSGALSNCILCHLFE</sequence>
<evidence type="ECO:0000313" key="2">
    <source>
        <dbReference type="Proteomes" id="UP000887572"/>
    </source>
</evidence>
<reference evidence="3" key="1">
    <citation type="submission" date="2022-11" db="UniProtKB">
        <authorList>
            <consortium name="WormBaseParasite"/>
        </authorList>
    </citation>
    <scope>IDENTIFICATION</scope>
</reference>
<name>A0A914HXJ6_GLORO</name>
<evidence type="ECO:0000313" key="3">
    <source>
        <dbReference type="WBParaSite" id="Gr19_v10_g5584.t1"/>
    </source>
</evidence>
<evidence type="ECO:0000256" key="1">
    <source>
        <dbReference type="SAM" id="SignalP"/>
    </source>
</evidence>